<feature type="region of interest" description="Disordered" evidence="1">
    <location>
        <begin position="198"/>
        <end position="228"/>
    </location>
</feature>
<dbReference type="EMBL" id="MCFA01000297">
    <property type="protein sequence ID" value="ORX94850.1"/>
    <property type="molecule type" value="Genomic_DNA"/>
</dbReference>
<evidence type="ECO:0000313" key="3">
    <source>
        <dbReference type="Proteomes" id="UP000193144"/>
    </source>
</evidence>
<dbReference type="Proteomes" id="UP000193144">
    <property type="component" value="Unassembled WGS sequence"/>
</dbReference>
<dbReference type="OrthoDB" id="3894566at2759"/>
<proteinExistence type="predicted"/>
<evidence type="ECO:0000313" key="2">
    <source>
        <dbReference type="EMBL" id="ORX94850.1"/>
    </source>
</evidence>
<organism evidence="2 3">
    <name type="scientific">Clohesyomyces aquaticus</name>
    <dbReference type="NCBI Taxonomy" id="1231657"/>
    <lineage>
        <taxon>Eukaryota</taxon>
        <taxon>Fungi</taxon>
        <taxon>Dikarya</taxon>
        <taxon>Ascomycota</taxon>
        <taxon>Pezizomycotina</taxon>
        <taxon>Dothideomycetes</taxon>
        <taxon>Pleosporomycetidae</taxon>
        <taxon>Pleosporales</taxon>
        <taxon>Lindgomycetaceae</taxon>
        <taxon>Clohesyomyces</taxon>
    </lineage>
</organism>
<gene>
    <name evidence="2" type="ORF">BCR34DRAFT_594311</name>
</gene>
<keyword evidence="3" id="KW-1185">Reference proteome</keyword>
<protein>
    <recommendedName>
        <fullName evidence="4">F-box domain-containing protein</fullName>
    </recommendedName>
</protein>
<evidence type="ECO:0000256" key="1">
    <source>
        <dbReference type="SAM" id="MobiDB-lite"/>
    </source>
</evidence>
<feature type="compositionally biased region" description="Polar residues" evidence="1">
    <location>
        <begin position="199"/>
        <end position="210"/>
    </location>
</feature>
<reference evidence="2 3" key="1">
    <citation type="submission" date="2016-07" db="EMBL/GenBank/DDBJ databases">
        <title>Pervasive Adenine N6-methylation of Active Genes in Fungi.</title>
        <authorList>
            <consortium name="DOE Joint Genome Institute"/>
            <person name="Mondo S.J."/>
            <person name="Dannebaum R.O."/>
            <person name="Kuo R.C."/>
            <person name="Labutti K."/>
            <person name="Haridas S."/>
            <person name="Kuo A."/>
            <person name="Salamov A."/>
            <person name="Ahrendt S.R."/>
            <person name="Lipzen A."/>
            <person name="Sullivan W."/>
            <person name="Andreopoulos W.B."/>
            <person name="Clum A."/>
            <person name="Lindquist E."/>
            <person name="Daum C."/>
            <person name="Ramamoorthy G.K."/>
            <person name="Gryganskyi A."/>
            <person name="Culley D."/>
            <person name="Magnuson J.K."/>
            <person name="James T.Y."/>
            <person name="O'Malley M.A."/>
            <person name="Stajich J.E."/>
            <person name="Spatafora J.W."/>
            <person name="Visel A."/>
            <person name="Grigoriev I.V."/>
        </authorList>
    </citation>
    <scope>NUCLEOTIDE SEQUENCE [LARGE SCALE GENOMIC DNA]</scope>
    <source>
        <strain evidence="2 3">CBS 115471</strain>
    </source>
</reference>
<sequence length="378" mass="42881">MSDFSYHAGGSRCRLLTLPRELRDEIYQSVVLPQYAYTDKPFSHHNSKKPVKEYMDARIYMPARTPSNVLATCKQLRHEMLEFVTRLLNSSRPVIDHQSPPKGNVKVTNASGDYSRSDSLFEASIERAKDDGSVRITLKILVPFRGALGSYVPNRDEPSPRFIAFLPLLSRLRRIKFDVWGGWNWWFGPLKRTPEIKAQQKSRFIRTTSDQTDEIQGGQSGSDGGDAISPLLPDPLSHAIAVMTQHMPLLEDVSINIFMHARDYWNLDLPEVKYAGIEGFLSDPIRSSSNKSIRKVYRRVMVCHPFDPNWSVTAFRKSEIFEPAGDGRFCAHTSEGAGVVPDQFEETPVNLPQEPPFTKIHDRAVDANMYPPDATMRN</sequence>
<evidence type="ECO:0008006" key="4">
    <source>
        <dbReference type="Google" id="ProtNLM"/>
    </source>
</evidence>
<comment type="caution">
    <text evidence="2">The sequence shown here is derived from an EMBL/GenBank/DDBJ whole genome shotgun (WGS) entry which is preliminary data.</text>
</comment>
<accession>A0A1Y1YA10</accession>
<dbReference type="AlphaFoldDB" id="A0A1Y1YA10"/>
<name>A0A1Y1YA10_9PLEO</name>